<evidence type="ECO:0000256" key="5">
    <source>
        <dbReference type="ARBA" id="ARBA00022691"/>
    </source>
</evidence>
<dbReference type="PANTHER" id="PTHR23417">
    <property type="entry name" value="3-DEOXY-D-MANNO-OCTULOSONIC-ACID TRANSFERASE/TRNA GUANINE-N 7 - -METHYLTRANSFERASE"/>
    <property type="match status" value="1"/>
</dbReference>
<reference evidence="9 10" key="1">
    <citation type="submission" date="2020-01" db="EMBL/GenBank/DDBJ databases">
        <title>Complete genome sequence of a human oral phylogroup 1 Treponema sp. strain ATCC 700766, originally isolated from periodontitis dental plaque.</title>
        <authorList>
            <person name="Chan Y."/>
            <person name="Huo Y.-B."/>
            <person name="Yu X.-L."/>
            <person name="Zeng H."/>
            <person name="Leung W.-K."/>
            <person name="Watt R.M."/>
        </authorList>
    </citation>
    <scope>NUCLEOTIDE SEQUENCE [LARGE SCALE GENOMIC DNA]</scope>
    <source>
        <strain evidence="9 10">OMZ 804</strain>
    </source>
</reference>
<feature type="binding site" evidence="7">
    <location>
        <position position="73"/>
    </location>
    <ligand>
        <name>S-adenosyl-L-methionine</name>
        <dbReference type="ChEBI" id="CHEBI:59789"/>
    </ligand>
</feature>
<feature type="region of interest" description="Disordered" evidence="8">
    <location>
        <begin position="1"/>
        <end position="23"/>
    </location>
</feature>
<gene>
    <name evidence="7 9" type="primary">trmB</name>
    <name evidence="9" type="ORF">GWP43_10970</name>
</gene>
<feature type="binding site" evidence="7">
    <location>
        <position position="184"/>
    </location>
    <ligand>
        <name>substrate</name>
    </ligand>
</feature>
<dbReference type="CDD" id="cd02440">
    <property type="entry name" value="AdoMet_MTases"/>
    <property type="match status" value="1"/>
</dbReference>
<dbReference type="AlphaFoldDB" id="A0A6P1Y4N1"/>
<name>A0A6P1Y4N1_9SPIR</name>
<comment type="function">
    <text evidence="2 7">Catalyzes the formation of N(7)-methylguanine at position 46 (m7G46) in tRNA.</text>
</comment>
<keyword evidence="6 7" id="KW-0819">tRNA processing</keyword>
<evidence type="ECO:0000313" key="10">
    <source>
        <dbReference type="Proteomes" id="UP000464374"/>
    </source>
</evidence>
<evidence type="ECO:0000256" key="3">
    <source>
        <dbReference type="ARBA" id="ARBA00022603"/>
    </source>
</evidence>
<dbReference type="InterPro" id="IPR029063">
    <property type="entry name" value="SAM-dependent_MTases_sf"/>
</dbReference>
<keyword evidence="4 7" id="KW-0808">Transferase</keyword>
<organism evidence="9 10">
    <name type="scientific">Treponema vincentii</name>
    <dbReference type="NCBI Taxonomy" id="69710"/>
    <lineage>
        <taxon>Bacteria</taxon>
        <taxon>Pseudomonadati</taxon>
        <taxon>Spirochaetota</taxon>
        <taxon>Spirochaetia</taxon>
        <taxon>Spirochaetales</taxon>
        <taxon>Treponemataceae</taxon>
        <taxon>Treponema</taxon>
    </lineage>
</organism>
<accession>A0A6P1Y4N1</accession>
<evidence type="ECO:0000256" key="2">
    <source>
        <dbReference type="ARBA" id="ARBA00003015"/>
    </source>
</evidence>
<feature type="binding site" evidence="7">
    <location>
        <position position="98"/>
    </location>
    <ligand>
        <name>S-adenosyl-L-methionine</name>
        <dbReference type="ChEBI" id="CHEBI:59789"/>
    </ligand>
</feature>
<dbReference type="EMBL" id="CP048020">
    <property type="protein sequence ID" value="QHX43882.1"/>
    <property type="molecule type" value="Genomic_DNA"/>
</dbReference>
<dbReference type="PROSITE" id="PS51625">
    <property type="entry name" value="SAM_MT_TRMB"/>
    <property type="match status" value="1"/>
</dbReference>
<dbReference type="InterPro" id="IPR055361">
    <property type="entry name" value="tRNA_methyltr_TrmB_bact"/>
</dbReference>
<evidence type="ECO:0000256" key="1">
    <source>
        <dbReference type="ARBA" id="ARBA00000142"/>
    </source>
</evidence>
<keyword evidence="5 7" id="KW-0949">S-adenosyl-L-methionine</keyword>
<dbReference type="PANTHER" id="PTHR23417:SF14">
    <property type="entry name" value="PENTACOTRIPEPTIDE-REPEAT REGION OF PRORP DOMAIN-CONTAINING PROTEIN"/>
    <property type="match status" value="1"/>
</dbReference>
<feature type="binding site" evidence="7">
    <location>
        <begin position="219"/>
        <end position="222"/>
    </location>
    <ligand>
        <name>substrate</name>
    </ligand>
</feature>
<dbReference type="RefSeq" id="WP_162664187.1">
    <property type="nucleotide sequence ID" value="NZ_CP048020.1"/>
</dbReference>
<evidence type="ECO:0000256" key="7">
    <source>
        <dbReference type="HAMAP-Rule" id="MF_01057"/>
    </source>
</evidence>
<dbReference type="HAMAP" id="MF_01057">
    <property type="entry name" value="tRNA_methyltr_TrmB"/>
    <property type="match status" value="1"/>
</dbReference>
<dbReference type="UniPathway" id="UPA00989"/>
<dbReference type="Pfam" id="PF02390">
    <property type="entry name" value="Methyltransf_4"/>
    <property type="match status" value="1"/>
</dbReference>
<feature type="binding site" evidence="7">
    <location>
        <position position="125"/>
    </location>
    <ligand>
        <name>S-adenosyl-L-methionine</name>
        <dbReference type="ChEBI" id="CHEBI:59789"/>
    </ligand>
</feature>
<evidence type="ECO:0000256" key="6">
    <source>
        <dbReference type="ARBA" id="ARBA00022694"/>
    </source>
</evidence>
<sequence length="257" mass="29495">MITEQTDHSEKTGIADTPPQGRPIRTFVLRKGRITEAQKKAYAEYAPRWCIPYKAQQLSFPGIFANDHPVIIEIGFGMGVATAEIAAQHPEINYIGIEVFQAGVGKLLNEIEQRDLKNIRIIEHDAIEVLENMIPDASIAGFHIFFPDPWQRKKHHKRRLLHRPRTDLLAQKLQENGYLYMVTDWYDYAEDAFAELSATEGLRSKYEGFAPPQPWRPKTKFEQKGLDKAHPITELMFIRTRQCAPLHVPIGQVILDQ</sequence>
<dbReference type="EC" id="2.1.1.33" evidence="7"/>
<comment type="similarity">
    <text evidence="7">Belongs to the class I-like SAM-binding methyltransferase superfamily. TrmB family.</text>
</comment>
<dbReference type="NCBIfam" id="TIGR00091">
    <property type="entry name" value="tRNA (guanosine(46)-N7)-methyltransferase TrmB"/>
    <property type="match status" value="1"/>
</dbReference>
<evidence type="ECO:0000313" key="9">
    <source>
        <dbReference type="EMBL" id="QHX43882.1"/>
    </source>
</evidence>
<keyword evidence="3 7" id="KW-0489">Methyltransferase</keyword>
<feature type="binding site" evidence="7">
    <location>
        <position position="148"/>
    </location>
    <ligand>
        <name>S-adenosyl-L-methionine</name>
        <dbReference type="ChEBI" id="CHEBI:59789"/>
    </ligand>
</feature>
<dbReference type="Proteomes" id="UP000464374">
    <property type="component" value="Chromosome"/>
</dbReference>
<feature type="compositionally biased region" description="Basic and acidic residues" evidence="8">
    <location>
        <begin position="1"/>
        <end position="13"/>
    </location>
</feature>
<dbReference type="GO" id="GO:0008176">
    <property type="term" value="F:tRNA (guanine(46)-N7)-methyltransferase activity"/>
    <property type="evidence" value="ECO:0007669"/>
    <property type="project" value="UniProtKB-UniRule"/>
</dbReference>
<protein>
    <recommendedName>
        <fullName evidence="7">tRNA (guanine-N(7)-)-methyltransferase</fullName>
        <ecNumber evidence="7">2.1.1.33</ecNumber>
    </recommendedName>
    <alternativeName>
        <fullName evidence="7">tRNA (guanine(46)-N(7))-methyltransferase</fullName>
    </alternativeName>
    <alternativeName>
        <fullName evidence="7">tRNA(m7G46)-methyltransferase</fullName>
    </alternativeName>
</protein>
<evidence type="ECO:0000256" key="8">
    <source>
        <dbReference type="SAM" id="MobiDB-lite"/>
    </source>
</evidence>
<comment type="caution">
    <text evidence="7">Lacks conserved residue(s) required for the propagation of feature annotation.</text>
</comment>
<proteinExistence type="inferred from homology"/>
<dbReference type="SUPFAM" id="SSF53335">
    <property type="entry name" value="S-adenosyl-L-methionine-dependent methyltransferases"/>
    <property type="match status" value="1"/>
</dbReference>
<dbReference type="KEGG" id="trz:GWP43_10970"/>
<comment type="pathway">
    <text evidence="7">tRNA modification; N(7)-methylguanine-tRNA biosynthesis.</text>
</comment>
<evidence type="ECO:0000256" key="4">
    <source>
        <dbReference type="ARBA" id="ARBA00022679"/>
    </source>
</evidence>
<dbReference type="GO" id="GO:0043527">
    <property type="term" value="C:tRNA methyltransferase complex"/>
    <property type="evidence" value="ECO:0007669"/>
    <property type="project" value="TreeGrafter"/>
</dbReference>
<comment type="catalytic activity">
    <reaction evidence="1 7">
        <text>guanosine(46) in tRNA + S-adenosyl-L-methionine = N(7)-methylguanosine(46) in tRNA + S-adenosyl-L-homocysteine</text>
        <dbReference type="Rhea" id="RHEA:42708"/>
        <dbReference type="Rhea" id="RHEA-COMP:10188"/>
        <dbReference type="Rhea" id="RHEA-COMP:10189"/>
        <dbReference type="ChEBI" id="CHEBI:57856"/>
        <dbReference type="ChEBI" id="CHEBI:59789"/>
        <dbReference type="ChEBI" id="CHEBI:74269"/>
        <dbReference type="ChEBI" id="CHEBI:74480"/>
        <dbReference type="EC" id="2.1.1.33"/>
    </reaction>
</comment>
<dbReference type="InterPro" id="IPR003358">
    <property type="entry name" value="tRNA_(Gua-N-7)_MeTrfase_Trmb"/>
</dbReference>
<dbReference type="Gene3D" id="3.40.50.150">
    <property type="entry name" value="Vaccinia Virus protein VP39"/>
    <property type="match status" value="1"/>
</dbReference>